<evidence type="ECO:0000256" key="6">
    <source>
        <dbReference type="ARBA" id="ARBA00022801"/>
    </source>
</evidence>
<evidence type="ECO:0000256" key="5">
    <source>
        <dbReference type="ARBA" id="ARBA00022723"/>
    </source>
</evidence>
<evidence type="ECO:0000256" key="7">
    <source>
        <dbReference type="ARBA" id="ARBA00023098"/>
    </source>
</evidence>
<dbReference type="InterPro" id="IPR029052">
    <property type="entry name" value="Metallo-depent_PP-like"/>
</dbReference>
<feature type="binding site" evidence="10">
    <location>
        <position position="169"/>
    </location>
    <ligand>
        <name>substrate</name>
    </ligand>
</feature>
<dbReference type="GO" id="GO:0009245">
    <property type="term" value="P:lipid A biosynthetic process"/>
    <property type="evidence" value="ECO:0007669"/>
    <property type="project" value="UniProtKB-UniRule"/>
</dbReference>
<accession>A0A1I4YM44</accession>
<feature type="binding site" evidence="10">
    <location>
        <position position="11"/>
    </location>
    <ligand>
        <name>Mn(2+)</name>
        <dbReference type="ChEBI" id="CHEBI:29035"/>
        <label>1</label>
    </ligand>
</feature>
<proteinExistence type="inferred from homology"/>
<keyword evidence="5 10" id="KW-0479">Metal-binding</keyword>
<dbReference type="Gene3D" id="3.60.21.10">
    <property type="match status" value="1"/>
</dbReference>
<dbReference type="GO" id="GO:0030145">
    <property type="term" value="F:manganese ion binding"/>
    <property type="evidence" value="ECO:0007669"/>
    <property type="project" value="UniProtKB-UniRule"/>
</dbReference>
<organism evidence="12 13">
    <name type="scientific">Formivibrio citricus</name>
    <dbReference type="NCBI Taxonomy" id="83765"/>
    <lineage>
        <taxon>Bacteria</taxon>
        <taxon>Pseudomonadati</taxon>
        <taxon>Pseudomonadota</taxon>
        <taxon>Betaproteobacteria</taxon>
        <taxon>Neisseriales</taxon>
        <taxon>Chitinibacteraceae</taxon>
        <taxon>Formivibrio</taxon>
    </lineage>
</organism>
<name>A0A1I4YM44_9NEIS</name>
<feature type="binding site" evidence="10">
    <location>
        <position position="9"/>
    </location>
    <ligand>
        <name>Mn(2+)</name>
        <dbReference type="ChEBI" id="CHEBI:29035"/>
        <label>1</label>
    </ligand>
</feature>
<keyword evidence="3 10" id="KW-0997">Cell inner membrane</keyword>
<evidence type="ECO:0000259" key="11">
    <source>
        <dbReference type="Pfam" id="PF00149"/>
    </source>
</evidence>
<evidence type="ECO:0000313" key="12">
    <source>
        <dbReference type="EMBL" id="SFN39118.1"/>
    </source>
</evidence>
<keyword evidence="6 10" id="KW-0378">Hydrolase</keyword>
<keyword evidence="4 10" id="KW-0441">Lipid A biosynthesis</keyword>
<dbReference type="GO" id="GO:0005737">
    <property type="term" value="C:cytoplasm"/>
    <property type="evidence" value="ECO:0007669"/>
    <property type="project" value="InterPro"/>
</dbReference>
<dbReference type="STRING" id="83765.SAMN05660284_01377"/>
<keyword evidence="13" id="KW-1185">Reference proteome</keyword>
<evidence type="ECO:0000256" key="10">
    <source>
        <dbReference type="HAMAP-Rule" id="MF_00575"/>
    </source>
</evidence>
<dbReference type="UniPathway" id="UPA00359">
    <property type="reaction ID" value="UER00480"/>
</dbReference>
<keyword evidence="8 10" id="KW-0472">Membrane</keyword>
<dbReference type="GO" id="GO:0008758">
    <property type="term" value="F:UDP-2,3-diacylglucosamine hydrolase activity"/>
    <property type="evidence" value="ECO:0007669"/>
    <property type="project" value="UniProtKB-UniRule"/>
</dbReference>
<keyword evidence="9 10" id="KW-0464">Manganese</keyword>
<evidence type="ECO:0000256" key="8">
    <source>
        <dbReference type="ARBA" id="ARBA00023136"/>
    </source>
</evidence>
<protein>
    <recommendedName>
        <fullName evidence="10">UDP-2,3-diacylglucosamine hydrolase</fullName>
        <ecNumber evidence="10">3.6.1.54</ecNumber>
    </recommendedName>
    <alternativeName>
        <fullName evidence="10">UDP-2,3-diacylglucosamine diphosphatase</fullName>
    </alternativeName>
</protein>
<feature type="binding site" evidence="10">
    <location>
        <position position="116"/>
    </location>
    <ligand>
        <name>Mn(2+)</name>
        <dbReference type="ChEBI" id="CHEBI:29035"/>
        <label>2</label>
    </ligand>
</feature>
<dbReference type="InterPro" id="IPR043461">
    <property type="entry name" value="LpxH-like"/>
</dbReference>
<feature type="binding site" evidence="10">
    <location>
        <position position="42"/>
    </location>
    <ligand>
        <name>Mn(2+)</name>
        <dbReference type="ChEBI" id="CHEBI:29035"/>
        <label>1</label>
    </ligand>
</feature>
<keyword evidence="1 10" id="KW-1003">Cell membrane</keyword>
<feature type="binding site" evidence="10">
    <location>
        <position position="199"/>
    </location>
    <ligand>
        <name>Mn(2+)</name>
        <dbReference type="ChEBI" id="CHEBI:29035"/>
        <label>1</label>
    </ligand>
</feature>
<evidence type="ECO:0000256" key="3">
    <source>
        <dbReference type="ARBA" id="ARBA00022519"/>
    </source>
</evidence>
<dbReference type="HAMAP" id="MF_00575">
    <property type="entry name" value="LpxH"/>
    <property type="match status" value="1"/>
</dbReference>
<dbReference type="NCBIfam" id="NF003743">
    <property type="entry name" value="PRK05340.1"/>
    <property type="match status" value="1"/>
</dbReference>
<comment type="subcellular location">
    <subcellularLocation>
        <location evidence="10">Cell inner membrane</location>
        <topology evidence="10">Peripheral membrane protein</topology>
        <orientation evidence="10">Cytoplasmic side</orientation>
    </subcellularLocation>
</comment>
<dbReference type="PANTHER" id="PTHR34990">
    <property type="entry name" value="UDP-2,3-DIACYLGLUCOSAMINE HYDROLASE-RELATED"/>
    <property type="match status" value="1"/>
</dbReference>
<evidence type="ECO:0000256" key="1">
    <source>
        <dbReference type="ARBA" id="ARBA00022475"/>
    </source>
</evidence>
<dbReference type="InterPro" id="IPR010138">
    <property type="entry name" value="UDP-diacylglucosamine_Hdrlase"/>
</dbReference>
<evidence type="ECO:0000256" key="4">
    <source>
        <dbReference type="ARBA" id="ARBA00022556"/>
    </source>
</evidence>
<feature type="binding site" evidence="10">
    <location>
        <position position="197"/>
    </location>
    <ligand>
        <name>substrate</name>
    </ligand>
</feature>
<evidence type="ECO:0000256" key="2">
    <source>
        <dbReference type="ARBA" id="ARBA00022516"/>
    </source>
</evidence>
<keyword evidence="2 10" id="KW-0444">Lipid biosynthesis</keyword>
<dbReference type="CDD" id="cd07398">
    <property type="entry name" value="MPP_YbbF-LpxH"/>
    <property type="match status" value="1"/>
</dbReference>
<feature type="binding site" evidence="10">
    <location>
        <position position="124"/>
    </location>
    <ligand>
        <name>substrate</name>
    </ligand>
</feature>
<feature type="binding site" evidence="10">
    <location>
        <begin position="81"/>
        <end position="82"/>
    </location>
    <ligand>
        <name>substrate</name>
    </ligand>
</feature>
<keyword evidence="7 10" id="KW-0443">Lipid metabolism</keyword>
<dbReference type="NCBIfam" id="TIGR01854">
    <property type="entry name" value="lipid_A_lpxH"/>
    <property type="match status" value="1"/>
</dbReference>
<dbReference type="PANTHER" id="PTHR34990:SF1">
    <property type="entry name" value="UDP-2,3-DIACYLGLUCOSAMINE HYDROLASE"/>
    <property type="match status" value="1"/>
</dbReference>
<comment type="catalytic activity">
    <reaction evidence="10">
        <text>UDP-2-N,3-O-bis[(3R)-3-hydroxytetradecanoyl]-alpha-D-glucosamine + H2O = 2-N,3-O-bis[(3R)-3-hydroxytetradecanoyl]-alpha-D-glucosaminyl 1-phosphate + UMP + 2 H(+)</text>
        <dbReference type="Rhea" id="RHEA:25213"/>
        <dbReference type="ChEBI" id="CHEBI:15377"/>
        <dbReference type="ChEBI" id="CHEBI:15378"/>
        <dbReference type="ChEBI" id="CHEBI:57865"/>
        <dbReference type="ChEBI" id="CHEBI:57957"/>
        <dbReference type="ChEBI" id="CHEBI:78847"/>
        <dbReference type="EC" id="3.6.1.54"/>
    </reaction>
</comment>
<feature type="binding site" evidence="10">
    <location>
        <position position="197"/>
    </location>
    <ligand>
        <name>Mn(2+)</name>
        <dbReference type="ChEBI" id="CHEBI:29035"/>
        <label>2</label>
    </ligand>
</feature>
<dbReference type="SUPFAM" id="SSF56300">
    <property type="entry name" value="Metallo-dependent phosphatases"/>
    <property type="match status" value="1"/>
</dbReference>
<evidence type="ECO:0000256" key="9">
    <source>
        <dbReference type="ARBA" id="ARBA00023211"/>
    </source>
</evidence>
<dbReference type="Pfam" id="PF00149">
    <property type="entry name" value="Metallophos"/>
    <property type="match status" value="1"/>
</dbReference>
<feature type="domain" description="Calcineurin-like phosphoesterase" evidence="11">
    <location>
        <begin position="3"/>
        <end position="201"/>
    </location>
</feature>
<gene>
    <name evidence="10" type="primary">lpxH</name>
    <name evidence="12" type="ORF">SAMN05660284_01377</name>
</gene>
<reference evidence="13" key="1">
    <citation type="submission" date="2016-10" db="EMBL/GenBank/DDBJ databases">
        <authorList>
            <person name="Varghese N."/>
            <person name="Submissions S."/>
        </authorList>
    </citation>
    <scope>NUCLEOTIDE SEQUENCE [LARGE SCALE GENOMIC DNA]</scope>
    <source>
        <strain evidence="13">DSM 6150</strain>
    </source>
</reference>
<dbReference type="Proteomes" id="UP000242869">
    <property type="component" value="Unassembled WGS sequence"/>
</dbReference>
<dbReference type="GO" id="GO:0019897">
    <property type="term" value="C:extrinsic component of plasma membrane"/>
    <property type="evidence" value="ECO:0007669"/>
    <property type="project" value="UniProtKB-UniRule"/>
</dbReference>
<feature type="binding site" evidence="10">
    <location>
        <position position="81"/>
    </location>
    <ligand>
        <name>Mn(2+)</name>
        <dbReference type="ChEBI" id="CHEBI:29035"/>
        <label>2</label>
    </ligand>
</feature>
<feature type="binding site" evidence="10">
    <location>
        <position position="42"/>
    </location>
    <ligand>
        <name>Mn(2+)</name>
        <dbReference type="ChEBI" id="CHEBI:29035"/>
        <label>2</label>
    </ligand>
</feature>
<dbReference type="EC" id="3.6.1.54" evidence="10"/>
<dbReference type="OrthoDB" id="9783283at2"/>
<comment type="function">
    <text evidence="10">Hydrolyzes the pyrophosphate bond of UDP-2,3-diacylglucosamine to yield 2,3-diacylglucosamine 1-phosphate (lipid X) and UMP by catalyzing the attack of water at the alpha-P atom. Involved in the biosynthesis of lipid A, a phosphorylated glycolipid that anchors the lipopolysaccharide to the outer membrane of the cell.</text>
</comment>
<feature type="binding site" evidence="10">
    <location>
        <position position="166"/>
    </location>
    <ligand>
        <name>substrate</name>
    </ligand>
</feature>
<dbReference type="EMBL" id="FOVE01000008">
    <property type="protein sequence ID" value="SFN39118.1"/>
    <property type="molecule type" value="Genomic_DNA"/>
</dbReference>
<sequence length="254" mass="28853">MKPVYFISDLHLSPSDPATEEAFAIFLAGPARQAQSLYILGDLFEYWIGDDQLDDPFFARQCRRIVTLAASGVAVYFMAGNRDFLCARQFALACGLTLLPDPYVADIESEKILLSHGDLYCTDDLRYQRYRKIVHHPSVQWLWLHLPRFLRKIEARRLRTKSQNQTKQKPASWTDVNPSAIEAAMQAAGVARMIHGHTHRPALHEHVCGLRHVLPDWHQGKGGYLLRDDGRWRLCHLDGSVMTCSPQDLSCADA</sequence>
<dbReference type="RefSeq" id="WP_091193294.1">
    <property type="nucleotide sequence ID" value="NZ_FOVE01000008.1"/>
</dbReference>
<dbReference type="AlphaFoldDB" id="A0A1I4YM44"/>
<evidence type="ECO:0000313" key="13">
    <source>
        <dbReference type="Proteomes" id="UP000242869"/>
    </source>
</evidence>
<comment type="similarity">
    <text evidence="10">Belongs to the LpxH family.</text>
</comment>
<dbReference type="InterPro" id="IPR004843">
    <property type="entry name" value="Calcineurin-like_PHP"/>
</dbReference>
<comment type="cofactor">
    <cofactor evidence="10">
        <name>Mn(2+)</name>
        <dbReference type="ChEBI" id="CHEBI:29035"/>
    </cofactor>
    <text evidence="10">Binds 2 Mn(2+) ions per subunit in a binuclear metal center.</text>
</comment>
<comment type="pathway">
    <text evidence="10">Glycolipid biosynthesis; lipid IV(A) biosynthesis; lipid IV(A) from (3R)-3-hydroxytetradecanoyl-[acyl-carrier-protein] and UDP-N-acetyl-alpha-D-glucosamine: step 4/6.</text>
</comment>
<feature type="binding site" evidence="10">
    <location>
        <position position="162"/>
    </location>
    <ligand>
        <name>substrate</name>
    </ligand>
</feature>